<feature type="transmembrane region" description="Helical" evidence="8">
    <location>
        <begin position="243"/>
        <end position="263"/>
    </location>
</feature>
<keyword evidence="5 8" id="KW-0472">Membrane</keyword>
<keyword evidence="2" id="KW-1003">Cell membrane</keyword>
<feature type="transmembrane region" description="Helical" evidence="8">
    <location>
        <begin position="132"/>
        <end position="151"/>
    </location>
</feature>
<evidence type="ECO:0000313" key="11">
    <source>
        <dbReference type="EMBL" id="JAG72859.1"/>
    </source>
</evidence>
<reference evidence="11" key="1">
    <citation type="submission" date="2015-01" db="EMBL/GenBank/DDBJ databases">
        <title>Transcriptome Assembly of Fopius arisanus.</title>
        <authorList>
            <person name="Geib S."/>
        </authorList>
    </citation>
    <scope>NUCLEOTIDE SEQUENCE</scope>
</reference>
<evidence type="ECO:0000256" key="1">
    <source>
        <dbReference type="ARBA" id="ARBA00004651"/>
    </source>
</evidence>
<feature type="transmembrane region" description="Helical" evidence="8">
    <location>
        <begin position="48"/>
        <end position="67"/>
    </location>
</feature>
<proteinExistence type="inferred from homology"/>
<feature type="transmembrane region" description="Helical" evidence="8">
    <location>
        <begin position="99"/>
        <end position="120"/>
    </location>
</feature>
<evidence type="ECO:0000256" key="4">
    <source>
        <dbReference type="ARBA" id="ARBA00022989"/>
    </source>
</evidence>
<gene>
    <name evidence="11" type="primary">Tret1_6</name>
    <name evidence="10" type="synonym">Tret1_13</name>
    <name evidence="11" type="ORF">g.18126</name>
    <name evidence="10" type="ORF">g.18127</name>
</gene>
<dbReference type="InterPro" id="IPR036259">
    <property type="entry name" value="MFS_trans_sf"/>
</dbReference>
<accession>A0A0C9QR02</accession>
<dbReference type="InterPro" id="IPR020846">
    <property type="entry name" value="MFS_dom"/>
</dbReference>
<dbReference type="SUPFAM" id="SSF103473">
    <property type="entry name" value="MFS general substrate transporter"/>
    <property type="match status" value="1"/>
</dbReference>
<dbReference type="AlphaFoldDB" id="A0A0C9QR02"/>
<comment type="similarity">
    <text evidence="7">Belongs to the major facilitator superfamily. Sugar transporter (TC 2.A.1.1) family. Trehalose transporter subfamily.</text>
</comment>
<keyword evidence="4 8" id="KW-1133">Transmembrane helix</keyword>
<dbReference type="PRINTS" id="PR00171">
    <property type="entry name" value="SUGRTRNSPORT"/>
</dbReference>
<keyword evidence="3 8" id="KW-0812">Transmembrane</keyword>
<dbReference type="GO" id="GO:0022857">
    <property type="term" value="F:transmembrane transporter activity"/>
    <property type="evidence" value="ECO:0007669"/>
    <property type="project" value="InterPro"/>
</dbReference>
<comment type="subcellular location">
    <subcellularLocation>
        <location evidence="1">Cell membrane</location>
        <topology evidence="1">Multi-pass membrane protein</topology>
    </subcellularLocation>
</comment>
<feature type="transmembrane region" description="Helical" evidence="8">
    <location>
        <begin position="278"/>
        <end position="298"/>
    </location>
</feature>
<protein>
    <submittedName>
        <fullName evidence="10">Tret1_13 protein</fullName>
    </submittedName>
    <submittedName>
        <fullName evidence="11">Tret1_6 protein</fullName>
    </submittedName>
</protein>
<feature type="transmembrane region" description="Helical" evidence="8">
    <location>
        <begin position="375"/>
        <end position="395"/>
    </location>
</feature>
<dbReference type="GO" id="GO:0005886">
    <property type="term" value="C:plasma membrane"/>
    <property type="evidence" value="ECO:0007669"/>
    <property type="project" value="UniProtKB-SubCell"/>
</dbReference>
<evidence type="ECO:0000313" key="10">
    <source>
        <dbReference type="EMBL" id="JAG72858.1"/>
    </source>
</evidence>
<keyword evidence="6" id="KW-0325">Glycoprotein</keyword>
<evidence type="ECO:0000256" key="6">
    <source>
        <dbReference type="ARBA" id="ARBA00023180"/>
    </source>
</evidence>
<name>A0A0C9QR02_9HYME</name>
<evidence type="ECO:0000256" key="5">
    <source>
        <dbReference type="ARBA" id="ARBA00023136"/>
    </source>
</evidence>
<sequence>MWLYAAAIAGYIGIFAGSTPYGWSSPAIPLYKEPDSPVKITNDEGAWIASTFMLGCAMGPLLTLLIAHVAGRKTLLIAASVPWFIGWTMIVFARTPWELMLARLISGTGTGTCFAVLPMYLGEIAPAKIRGILLTAIMMACRFGILFSYVLCPFVSLQTSALISLILPIPYVCCFMWLPESPYHFMRRGRREDASKSLAILRGTKDITAELHTIETSVKAEMANSGGLGEIFLVPGNRKSMTVGVMLGLIQQLSGSQAIMMYTQTIFDQANVDLEGEYMAMILGLVQIVCTGICAVIVDRNGRRFLLLFSVIGSLVSTGIVAIYFTLQYSSIDTSAITWLPATGCMFYVVFYSLGLAPLPVTVMGELFPTNIKSLACVLVTFISNLTGFTVGKTYQVISDSVGTHVAFWMFTLFNAIGTTYIYLSVPETKGKTLQEIQAELHHKKCDIDKVPA</sequence>
<dbReference type="PANTHER" id="PTHR48021:SF46">
    <property type="entry name" value="MAJOR FACILITATOR SUPERFAMILY (MFS) PROFILE DOMAIN-CONTAINING PROTEIN"/>
    <property type="match status" value="1"/>
</dbReference>
<feature type="transmembrane region" description="Helical" evidence="8">
    <location>
        <begin position="339"/>
        <end position="363"/>
    </location>
</feature>
<evidence type="ECO:0000256" key="8">
    <source>
        <dbReference type="SAM" id="Phobius"/>
    </source>
</evidence>
<dbReference type="PROSITE" id="PS50850">
    <property type="entry name" value="MFS"/>
    <property type="match status" value="1"/>
</dbReference>
<dbReference type="Gene3D" id="1.20.1250.20">
    <property type="entry name" value="MFS general substrate transporter like domains"/>
    <property type="match status" value="1"/>
</dbReference>
<dbReference type="EMBL" id="GBYB01003092">
    <property type="protein sequence ID" value="JAG72859.1"/>
    <property type="molecule type" value="Transcribed_RNA"/>
</dbReference>
<feature type="transmembrane region" description="Helical" evidence="8">
    <location>
        <begin position="407"/>
        <end position="426"/>
    </location>
</feature>
<dbReference type="InterPro" id="IPR050549">
    <property type="entry name" value="MFS_Trehalose_Transporter"/>
</dbReference>
<feature type="transmembrane region" description="Helical" evidence="8">
    <location>
        <begin position="305"/>
        <end position="327"/>
    </location>
</feature>
<dbReference type="InterPro" id="IPR003663">
    <property type="entry name" value="Sugar/inositol_transpt"/>
</dbReference>
<evidence type="ECO:0000259" key="9">
    <source>
        <dbReference type="PROSITE" id="PS50850"/>
    </source>
</evidence>
<evidence type="ECO:0000256" key="7">
    <source>
        <dbReference type="ARBA" id="ARBA00024348"/>
    </source>
</evidence>
<organism evidence="11">
    <name type="scientific">Fopius arisanus</name>
    <dbReference type="NCBI Taxonomy" id="64838"/>
    <lineage>
        <taxon>Eukaryota</taxon>
        <taxon>Metazoa</taxon>
        <taxon>Ecdysozoa</taxon>
        <taxon>Arthropoda</taxon>
        <taxon>Hexapoda</taxon>
        <taxon>Insecta</taxon>
        <taxon>Pterygota</taxon>
        <taxon>Neoptera</taxon>
        <taxon>Endopterygota</taxon>
        <taxon>Hymenoptera</taxon>
        <taxon>Apocrita</taxon>
        <taxon>Ichneumonoidea</taxon>
        <taxon>Braconidae</taxon>
        <taxon>Opiinae</taxon>
        <taxon>Fopius</taxon>
    </lineage>
</organism>
<evidence type="ECO:0000256" key="3">
    <source>
        <dbReference type="ARBA" id="ARBA00022692"/>
    </source>
</evidence>
<feature type="transmembrane region" description="Helical" evidence="8">
    <location>
        <begin position="74"/>
        <end position="93"/>
    </location>
</feature>
<dbReference type="PANTHER" id="PTHR48021">
    <property type="match status" value="1"/>
</dbReference>
<dbReference type="EMBL" id="GBYB01003091">
    <property type="protein sequence ID" value="JAG72858.1"/>
    <property type="molecule type" value="Transcribed_RNA"/>
</dbReference>
<evidence type="ECO:0000256" key="2">
    <source>
        <dbReference type="ARBA" id="ARBA00022475"/>
    </source>
</evidence>
<feature type="domain" description="Major facilitator superfamily (MFS) profile" evidence="9">
    <location>
        <begin position="2"/>
        <end position="430"/>
    </location>
</feature>
<dbReference type="InterPro" id="IPR005828">
    <property type="entry name" value="MFS_sugar_transport-like"/>
</dbReference>
<dbReference type="FunFam" id="1.20.1250.20:FF:000055">
    <property type="entry name" value="Facilitated trehalose transporter Tret1-2 homolog"/>
    <property type="match status" value="1"/>
</dbReference>
<feature type="transmembrane region" description="Helical" evidence="8">
    <location>
        <begin position="157"/>
        <end position="178"/>
    </location>
</feature>
<dbReference type="Pfam" id="PF00083">
    <property type="entry name" value="Sugar_tr"/>
    <property type="match status" value="1"/>
</dbReference>